<organism evidence="1 2">
    <name type="scientific">Parazoarcus communis SWub3 = DSM 12120</name>
    <dbReference type="NCBI Taxonomy" id="1121029"/>
    <lineage>
        <taxon>Bacteria</taxon>
        <taxon>Pseudomonadati</taxon>
        <taxon>Pseudomonadota</taxon>
        <taxon>Betaproteobacteria</taxon>
        <taxon>Rhodocyclales</taxon>
        <taxon>Zoogloeaceae</taxon>
        <taxon>Parazoarcus</taxon>
    </lineage>
</organism>
<name>A0A323UZ86_9RHOO</name>
<keyword evidence="2" id="KW-1185">Reference proteome</keyword>
<proteinExistence type="predicted"/>
<evidence type="ECO:0000313" key="1">
    <source>
        <dbReference type="EMBL" id="PZA17714.1"/>
    </source>
</evidence>
<gene>
    <name evidence="1" type="ORF">DNK49_04065</name>
</gene>
<comment type="caution">
    <text evidence="1">The sequence shown here is derived from an EMBL/GenBank/DDBJ whole genome shotgun (WGS) entry which is preliminary data.</text>
</comment>
<dbReference type="Proteomes" id="UP000248259">
    <property type="component" value="Unassembled WGS sequence"/>
</dbReference>
<dbReference type="AlphaFoldDB" id="A0A323UZ86"/>
<evidence type="ECO:0000313" key="2">
    <source>
        <dbReference type="Proteomes" id="UP000248259"/>
    </source>
</evidence>
<dbReference type="EMBL" id="QKOE01000002">
    <property type="protein sequence ID" value="PZA17714.1"/>
    <property type="molecule type" value="Genomic_DNA"/>
</dbReference>
<accession>A0A323UZ86</accession>
<sequence length="365" mass="40864">MDLQTRYAYEYFFRQFGENRYLLAEDPSQANILLIDIDTQEGRRLAQHDLNSTPINSVVVVISANRAHPENVLFLQKPVSPSALSATLEHAIERLLAQERASVTTIQQIAEPSRLGHDHSTRVAGVALAMDDRAFNHYLFQSDNTTEGSATTFQPDNYLFGAMMQARRLSRAQGKPVEIRWDLPAVKVDASSRCACTGMTDKVLRSIALTRIRFHLVPLDHGTITRPTGSAAEALDPLLWRLAIWTSRGRLIEGTSGDTPVRLRHWPNLTRLLATPHAMQIVPLWLSGQCSIDETARKLMISASDIHVFHTACTALELIDSQDEQRILKPSAPRPDLAGGQPDRRKLLSRILKRIFSSRSANEYS</sequence>
<reference evidence="1 2" key="1">
    <citation type="submission" date="2018-06" db="EMBL/GenBank/DDBJ databases">
        <title>Azoarcus communis strain SWub3 genome.</title>
        <authorList>
            <person name="Zorraquino Salvo V."/>
            <person name="Toubiana D."/>
            <person name="Blumwald E."/>
        </authorList>
    </citation>
    <scope>NUCLEOTIDE SEQUENCE [LARGE SCALE GENOMIC DNA]</scope>
    <source>
        <strain evidence="1 2">SWub3</strain>
    </source>
</reference>
<protein>
    <submittedName>
        <fullName evidence="1">Uncharacterized protein</fullName>
    </submittedName>
</protein>